<keyword evidence="2" id="KW-1185">Reference proteome</keyword>
<organism evidence="1 2">
    <name type="scientific">Amnibacterium soli</name>
    <dbReference type="NCBI Taxonomy" id="1282736"/>
    <lineage>
        <taxon>Bacteria</taxon>
        <taxon>Bacillati</taxon>
        <taxon>Actinomycetota</taxon>
        <taxon>Actinomycetes</taxon>
        <taxon>Micrococcales</taxon>
        <taxon>Microbacteriaceae</taxon>
        <taxon>Amnibacterium</taxon>
    </lineage>
</organism>
<dbReference type="InterPro" id="IPR018757">
    <property type="entry name" value="DUF2316"/>
</dbReference>
<evidence type="ECO:0008006" key="3">
    <source>
        <dbReference type="Google" id="ProtNLM"/>
    </source>
</evidence>
<sequence>MRMSLTPEQRHRTAAELHANLALAGVTEARARAGTDLDEHEWREAMHVSSRARPEDVWLIRDRLLVLVHAAGRQAVPFTVLTEDVRAAASVRFPLH</sequence>
<protein>
    <recommendedName>
        <fullName evidence="3">DUF2316 domain-containing protein</fullName>
    </recommendedName>
</protein>
<dbReference type="EMBL" id="BAABLP010000004">
    <property type="protein sequence ID" value="GAA4748629.1"/>
    <property type="molecule type" value="Genomic_DNA"/>
</dbReference>
<name>A0ABP8Z7B8_9MICO</name>
<evidence type="ECO:0000313" key="2">
    <source>
        <dbReference type="Proteomes" id="UP001500121"/>
    </source>
</evidence>
<reference evidence="2" key="1">
    <citation type="journal article" date="2019" name="Int. J. Syst. Evol. Microbiol.">
        <title>The Global Catalogue of Microorganisms (GCM) 10K type strain sequencing project: providing services to taxonomists for standard genome sequencing and annotation.</title>
        <authorList>
            <consortium name="The Broad Institute Genomics Platform"/>
            <consortium name="The Broad Institute Genome Sequencing Center for Infectious Disease"/>
            <person name="Wu L."/>
            <person name="Ma J."/>
        </authorList>
    </citation>
    <scope>NUCLEOTIDE SEQUENCE [LARGE SCALE GENOMIC DNA]</scope>
    <source>
        <strain evidence="2">JCM 19015</strain>
    </source>
</reference>
<dbReference type="Pfam" id="PF10078">
    <property type="entry name" value="DUF2316"/>
    <property type="match status" value="1"/>
</dbReference>
<comment type="caution">
    <text evidence="1">The sequence shown here is derived from an EMBL/GenBank/DDBJ whole genome shotgun (WGS) entry which is preliminary data.</text>
</comment>
<proteinExistence type="predicted"/>
<accession>A0ABP8Z7B8</accession>
<gene>
    <name evidence="1" type="ORF">GCM10025783_20990</name>
</gene>
<dbReference type="Proteomes" id="UP001500121">
    <property type="component" value="Unassembled WGS sequence"/>
</dbReference>
<evidence type="ECO:0000313" key="1">
    <source>
        <dbReference type="EMBL" id="GAA4748629.1"/>
    </source>
</evidence>